<dbReference type="EC" id="3.1.11.1" evidence="2"/>
<keyword evidence="7" id="KW-0378">Hydrolase</keyword>
<evidence type="ECO:0000256" key="2">
    <source>
        <dbReference type="ARBA" id="ARBA00012108"/>
    </source>
</evidence>
<evidence type="ECO:0000256" key="14">
    <source>
        <dbReference type="PIRSR" id="PIRSR000977-1"/>
    </source>
</evidence>
<dbReference type="InterPro" id="IPR023607">
    <property type="entry name" value="Exodeoxyribonuclease_I"/>
</dbReference>
<dbReference type="PROSITE" id="PS51785">
    <property type="entry name" value="EXOI_C"/>
    <property type="match status" value="1"/>
</dbReference>
<feature type="binding site" evidence="15">
    <location>
        <position position="13"/>
    </location>
    <ligand>
        <name>Mg(2+)</name>
        <dbReference type="ChEBI" id="CHEBI:18420"/>
        <label>2</label>
    </ligand>
</feature>
<evidence type="ECO:0000256" key="4">
    <source>
        <dbReference type="ARBA" id="ARBA00022722"/>
    </source>
</evidence>
<feature type="binding site" evidence="14">
    <location>
        <position position="13"/>
    </location>
    <ligand>
        <name>substrate</name>
    </ligand>
</feature>
<comment type="cofactor">
    <cofactor evidence="15">
        <name>Mg(2+)</name>
        <dbReference type="ChEBI" id="CHEBI:18420"/>
    </cofactor>
    <text evidence="15">Binds 2 Mg(2+) ions per monomer.</text>
</comment>
<feature type="binding site" evidence="15">
    <location>
        <position position="194"/>
    </location>
    <ligand>
        <name>Mg(2+)</name>
        <dbReference type="ChEBI" id="CHEBI:18420"/>
        <label>2</label>
    </ligand>
</feature>
<dbReference type="Pfam" id="PF26016">
    <property type="entry name" value="ExoI_C"/>
    <property type="match status" value="1"/>
</dbReference>
<keyword evidence="11" id="KW-0234">DNA repair</keyword>
<gene>
    <name evidence="18" type="ORF">C9J27_03255</name>
</gene>
<feature type="domain" description="ExoI SH3-like" evidence="16">
    <location>
        <begin position="210"/>
        <end position="367"/>
    </location>
</feature>
<dbReference type="RefSeq" id="WP_107288777.1">
    <property type="nucleotide sequence ID" value="NZ_PYNF01000002.1"/>
</dbReference>
<evidence type="ECO:0000256" key="9">
    <source>
        <dbReference type="ARBA" id="ARBA00022842"/>
    </source>
</evidence>
<evidence type="ECO:0000259" key="16">
    <source>
        <dbReference type="PROSITE" id="PS51784"/>
    </source>
</evidence>
<evidence type="ECO:0000256" key="13">
    <source>
        <dbReference type="ARBA" id="ARBA00046792"/>
    </source>
</evidence>
<dbReference type="InterPro" id="IPR036397">
    <property type="entry name" value="RNaseH_sf"/>
</dbReference>
<evidence type="ECO:0000256" key="10">
    <source>
        <dbReference type="ARBA" id="ARBA00023125"/>
    </source>
</evidence>
<evidence type="ECO:0000256" key="8">
    <source>
        <dbReference type="ARBA" id="ARBA00022839"/>
    </source>
</evidence>
<keyword evidence="4" id="KW-0540">Nuclease</keyword>
<sequence length="502" mass="56669">MTTPERFVWFDYETFNISPFGGAASQFAAIVTDNDFNIVEKHNFFCKISDDTIPELGACLVTGINPCTLLDEADNVFCEFDFVTKINEIFQGGNNSCSVGYNSTKFDDEWTRVLLYRNLKDPYEWAYKNKNSRFDALNLVQMTYVFAPEVLNWEYVDAHNADGDIIGSRPSFRLEVLSSINGIVHENAHDALSDVIALINLVKIIKEKAPYVYDLAMQQRDKRRMQDIIAEDKTFLALGNRNRELGYATLATTLGYSPSSPSSKAYAWDLTIDPSPFLSLTDEQKEAMRGKFGDEFKKLGFSDGNGAFSVKVNAIPNVVEKSVYSDGSFSPSEQLVSKRASIKENLQLVRANKKVLLDLCIYLERQFDKIDDPDMDIYSGGFFSPLEKASAKEFNNCATWEERAVLSRAEKTPIRISRMGTRVISRNKPELLTEPERENWKRYKISRFTGSALNQPTSRDGQKYSINSLLVEIDETPAAEELTDLLLSIKGYASKCLLLAAE</sequence>
<name>A0A2T3KMM7_9GAMM</name>
<dbReference type="InterPro" id="IPR012337">
    <property type="entry name" value="RNaseH-like_sf"/>
</dbReference>
<dbReference type="EMBL" id="PYNF01000002">
    <property type="protein sequence ID" value="PSV01049.1"/>
    <property type="molecule type" value="Genomic_DNA"/>
</dbReference>
<dbReference type="GO" id="GO:0006281">
    <property type="term" value="P:DNA repair"/>
    <property type="evidence" value="ECO:0007669"/>
    <property type="project" value="UniProtKB-KW"/>
</dbReference>
<dbReference type="GO" id="GO:0008310">
    <property type="term" value="F:single-stranded DNA 3'-5' DNA exonuclease activity"/>
    <property type="evidence" value="ECO:0007669"/>
    <property type="project" value="UniProtKB-EC"/>
</dbReference>
<keyword evidence="9 15" id="KW-0460">Magnesium</keyword>
<keyword evidence="6" id="KW-0227">DNA damage</keyword>
<keyword evidence="5 15" id="KW-0479">Metal-binding</keyword>
<evidence type="ECO:0000313" key="18">
    <source>
        <dbReference type="EMBL" id="PSV01049.1"/>
    </source>
</evidence>
<accession>A0A2T3KMM7</accession>
<comment type="catalytic activity">
    <reaction evidence="1">
        <text>Exonucleolytic cleavage in the 3'- to 5'-direction to yield nucleoside 5'-phosphates.</text>
        <dbReference type="EC" id="3.1.11.1"/>
    </reaction>
</comment>
<evidence type="ECO:0000259" key="17">
    <source>
        <dbReference type="PROSITE" id="PS51785"/>
    </source>
</evidence>
<dbReference type="SUPFAM" id="SSF53098">
    <property type="entry name" value="Ribonuclease H-like"/>
    <property type="match status" value="1"/>
</dbReference>
<evidence type="ECO:0000256" key="3">
    <source>
        <dbReference type="ARBA" id="ARBA00019900"/>
    </source>
</evidence>
<evidence type="ECO:0000256" key="7">
    <source>
        <dbReference type="ARBA" id="ARBA00022801"/>
    </source>
</evidence>
<dbReference type="InterPro" id="IPR034747">
    <property type="entry name" value="EXOI_SH3"/>
</dbReference>
<organism evidence="18 19">
    <name type="scientific">Photobacterium kishitanii</name>
    <dbReference type="NCBI Taxonomy" id="318456"/>
    <lineage>
        <taxon>Bacteria</taxon>
        <taxon>Pseudomonadati</taxon>
        <taxon>Pseudomonadota</taxon>
        <taxon>Gammaproteobacteria</taxon>
        <taxon>Vibrionales</taxon>
        <taxon>Vibrionaceae</taxon>
        <taxon>Photobacterium</taxon>
    </lineage>
</organism>
<dbReference type="InterPro" id="IPR038649">
    <property type="entry name" value="EXOI_SH3_sf"/>
</dbReference>
<evidence type="ECO:0000256" key="6">
    <source>
        <dbReference type="ARBA" id="ARBA00022763"/>
    </source>
</evidence>
<protein>
    <recommendedName>
        <fullName evidence="3">Exodeoxyribonuclease I</fullName>
        <ecNumber evidence="2">3.1.11.1</ecNumber>
    </recommendedName>
    <alternativeName>
        <fullName evidence="12">DNA deoxyribophosphodiesterase</fullName>
    </alternativeName>
</protein>
<proteinExistence type="predicted"/>
<dbReference type="Gene3D" id="3.30.1520.20">
    <property type="entry name" value="Exonuclease ExoI, domain 2"/>
    <property type="match status" value="1"/>
</dbReference>
<keyword evidence="10" id="KW-0238">DNA-binding</keyword>
<dbReference type="Proteomes" id="UP000241426">
    <property type="component" value="Unassembled WGS sequence"/>
</dbReference>
<evidence type="ECO:0000256" key="1">
    <source>
        <dbReference type="ARBA" id="ARBA00000563"/>
    </source>
</evidence>
<dbReference type="Gene3D" id="3.30.420.10">
    <property type="entry name" value="Ribonuclease H-like superfamily/Ribonuclease H"/>
    <property type="match status" value="1"/>
</dbReference>
<dbReference type="GO" id="GO:0003677">
    <property type="term" value="F:DNA binding"/>
    <property type="evidence" value="ECO:0007669"/>
    <property type="project" value="UniProtKB-KW"/>
</dbReference>
<dbReference type="InterPro" id="IPR013520">
    <property type="entry name" value="Ribonucl_H"/>
</dbReference>
<evidence type="ECO:0000256" key="12">
    <source>
        <dbReference type="ARBA" id="ARBA00031220"/>
    </source>
</evidence>
<comment type="subunit">
    <text evidence="13">Monomer. Interacts with ssb (via C-terminus); this interaction stimulates the exonuclease activity by recruiting the enzyme to its substrate.</text>
</comment>
<dbReference type="Pfam" id="PF00929">
    <property type="entry name" value="RNase_T"/>
    <property type="match status" value="1"/>
</dbReference>
<keyword evidence="8" id="KW-0269">Exonuclease</keyword>
<evidence type="ECO:0000256" key="11">
    <source>
        <dbReference type="ARBA" id="ARBA00023204"/>
    </source>
</evidence>
<dbReference type="AlphaFoldDB" id="A0A2T3KMM7"/>
<evidence type="ECO:0000256" key="15">
    <source>
        <dbReference type="PIRSR" id="PIRSR000977-2"/>
    </source>
</evidence>
<dbReference type="GO" id="GO:0046872">
    <property type="term" value="F:metal ion binding"/>
    <property type="evidence" value="ECO:0007669"/>
    <property type="project" value="UniProtKB-KW"/>
</dbReference>
<comment type="caution">
    <text evidence="18">The sequence shown here is derived from an EMBL/GenBank/DDBJ whole genome shotgun (WGS) entry which is preliminary data.</text>
</comment>
<feature type="binding site" evidence="15">
    <location>
        <position position="11"/>
    </location>
    <ligand>
        <name>Mg(2+)</name>
        <dbReference type="ChEBI" id="CHEBI:18420"/>
        <label>1</label>
    </ligand>
</feature>
<feature type="domain" description="ExoI C-terminal" evidence="17">
    <location>
        <begin position="369"/>
        <end position="497"/>
    </location>
</feature>
<dbReference type="InterPro" id="IPR058561">
    <property type="entry name" value="Exonuc_1_C"/>
</dbReference>
<dbReference type="NCBIfam" id="NF008746">
    <property type="entry name" value="PRK11779.1"/>
    <property type="match status" value="1"/>
</dbReference>
<dbReference type="FunFam" id="3.30.420.10:FF:000033">
    <property type="entry name" value="Exodeoxyribonuclease I"/>
    <property type="match status" value="1"/>
</dbReference>
<dbReference type="PROSITE" id="PS51784">
    <property type="entry name" value="EXOI_SH3"/>
    <property type="match status" value="1"/>
</dbReference>
<feature type="binding site" evidence="14">
    <location>
        <position position="173"/>
    </location>
    <ligand>
        <name>substrate</name>
    </ligand>
</feature>
<dbReference type="PIRSF" id="PIRSF000977">
    <property type="entry name" value="Exodeoxyribonuclease_I"/>
    <property type="match status" value="1"/>
</dbReference>
<evidence type="ECO:0000313" key="19">
    <source>
        <dbReference type="Proteomes" id="UP000241426"/>
    </source>
</evidence>
<reference evidence="18 19" key="1">
    <citation type="submission" date="2018-01" db="EMBL/GenBank/DDBJ databases">
        <title>Whole genome sequencing of Histamine producing bacteria.</title>
        <authorList>
            <person name="Butler K."/>
        </authorList>
    </citation>
    <scope>NUCLEOTIDE SEQUENCE [LARGE SCALE GENOMIC DNA]</scope>
    <source>
        <strain evidence="18 19">FS-7.2</strain>
    </source>
</reference>
<evidence type="ECO:0000256" key="5">
    <source>
        <dbReference type="ARBA" id="ARBA00022723"/>
    </source>
</evidence>